<feature type="domain" description="Copper amine oxidase-like N-terminal" evidence="1">
    <location>
        <begin position="50"/>
        <end position="112"/>
    </location>
</feature>
<accession>A0A1G5G9D3</accession>
<name>A0A1G5G9D3_9FIRM</name>
<gene>
    <name evidence="2" type="ORF">SAMN03080606_01612</name>
</gene>
<dbReference type="SUPFAM" id="SSF55383">
    <property type="entry name" value="Copper amine oxidase, domain N"/>
    <property type="match status" value="1"/>
</dbReference>
<dbReference type="InterPro" id="IPR036582">
    <property type="entry name" value="Mao_N_sf"/>
</dbReference>
<evidence type="ECO:0000259" key="1">
    <source>
        <dbReference type="Pfam" id="PF07833"/>
    </source>
</evidence>
<organism evidence="2 3">
    <name type="scientific">Alkaliphilus peptidifermentans DSM 18978</name>
    <dbReference type="NCBI Taxonomy" id="1120976"/>
    <lineage>
        <taxon>Bacteria</taxon>
        <taxon>Bacillati</taxon>
        <taxon>Bacillota</taxon>
        <taxon>Clostridia</taxon>
        <taxon>Peptostreptococcales</taxon>
        <taxon>Natronincolaceae</taxon>
        <taxon>Alkaliphilus</taxon>
    </lineage>
</organism>
<dbReference type="OrthoDB" id="1951970at2"/>
<proteinExistence type="predicted"/>
<dbReference type="AlphaFoldDB" id="A0A1G5G9D3"/>
<protein>
    <submittedName>
        <fullName evidence="2">Copper amine oxidase N-terminal domain-containing protein</fullName>
    </submittedName>
</protein>
<keyword evidence="3" id="KW-1185">Reference proteome</keyword>
<dbReference type="InterPro" id="IPR012854">
    <property type="entry name" value="Cu_amine_oxidase-like_N"/>
</dbReference>
<evidence type="ECO:0000313" key="3">
    <source>
        <dbReference type="Proteomes" id="UP000198636"/>
    </source>
</evidence>
<dbReference type="Pfam" id="PF07833">
    <property type="entry name" value="Cu_amine_oxidN1"/>
    <property type="match status" value="1"/>
</dbReference>
<dbReference type="RefSeq" id="WP_091542056.1">
    <property type="nucleotide sequence ID" value="NZ_FMUS01000009.1"/>
</dbReference>
<sequence length="182" mass="21037">MLKKALIILLISLFLVNISSSWGSTEFYEIKAYINDIKILLGEDQILSGNESFIYKNKIFVSLRDLSELLQYNIEWDETNREVVLSEAYTKVEPCNPFNGEAFIYGQILKIDRESNLLHIEQHLDHNSREIFEALPVLEDAVIIMQRNNQEMAVYFDDLRVGDVVGIIVNEQNKVRAVIIDI</sequence>
<evidence type="ECO:0000313" key="2">
    <source>
        <dbReference type="EMBL" id="SCY48246.1"/>
    </source>
</evidence>
<reference evidence="2 3" key="1">
    <citation type="submission" date="2016-10" db="EMBL/GenBank/DDBJ databases">
        <authorList>
            <person name="de Groot N.N."/>
        </authorList>
    </citation>
    <scope>NUCLEOTIDE SEQUENCE [LARGE SCALE GENOMIC DNA]</scope>
    <source>
        <strain evidence="2 3">DSM 18978</strain>
    </source>
</reference>
<dbReference type="Proteomes" id="UP000198636">
    <property type="component" value="Unassembled WGS sequence"/>
</dbReference>
<dbReference type="EMBL" id="FMUS01000009">
    <property type="protein sequence ID" value="SCY48246.1"/>
    <property type="molecule type" value="Genomic_DNA"/>
</dbReference>